<sequence>MPILKQLVSSSVHSKRRSRVDLTAEMISAPLGDFRHTMHVGRAGDAFGDTSFLNSKAGELEGEPLDEQASTSSSKRGLLSRKFRGSKRSQSVTRGDREQRDMLGSLRDSALFVKNAMSLPQLNEKEAAERGAGKLPKSLSSSPVKKANGGEGDPEAARVEEAPRRRNGATSPHSLDPLLDERAFGDLTDLPVMPKAGFGLKHAESIMSFHIDLGPSMLGDVLSIMNKEEWDPEEEDGGYHGDEEPGSLPKVPLSGSGAPLPSRQEGKAGQDSPPQPQALQDEGWAAAAPSPGSARSTGSHTTRDSSSLSSCTSSVLEERSPASRGRRRPGPLSPGSPTRTSPSWMRRRRMRSECEAGRGGSPLVAPRLPASSPPPSRSGAAKSLASATDPGPHGGGAQAGPGALGGLGELALVPDVVPQPGLPELRGTGLCSHSRNPCPVLHVGLRGRPVSTGVPACRLQWCRWAQGRPSAGAKDRALLPPPIPPGVPAVARQ</sequence>
<dbReference type="GO" id="GO:0012505">
    <property type="term" value="C:endomembrane system"/>
    <property type="evidence" value="ECO:0007669"/>
    <property type="project" value="UniProtKB-SubCell"/>
</dbReference>
<dbReference type="InterPro" id="IPR051296">
    <property type="entry name" value="Cdc42_Effector_BORG/CEP"/>
</dbReference>
<organism evidence="5 6">
    <name type="scientific">Cnephaeus nilssonii</name>
    <name type="common">Northern bat</name>
    <name type="synonym">Eptesicus nilssonii</name>
    <dbReference type="NCBI Taxonomy" id="3371016"/>
    <lineage>
        <taxon>Eukaryota</taxon>
        <taxon>Metazoa</taxon>
        <taxon>Chordata</taxon>
        <taxon>Craniata</taxon>
        <taxon>Vertebrata</taxon>
        <taxon>Euteleostomi</taxon>
        <taxon>Mammalia</taxon>
        <taxon>Eutheria</taxon>
        <taxon>Laurasiatheria</taxon>
        <taxon>Chiroptera</taxon>
        <taxon>Yangochiroptera</taxon>
        <taxon>Vespertilionidae</taxon>
        <taxon>Cnephaeus</taxon>
    </lineage>
</organism>
<feature type="region of interest" description="Disordered" evidence="3">
    <location>
        <begin position="60"/>
        <end position="101"/>
    </location>
</feature>
<dbReference type="InterPro" id="IPR029273">
    <property type="entry name" value="Cdc42_effect-like"/>
</dbReference>
<keyword evidence="6" id="KW-1185">Reference proteome</keyword>
<comment type="similarity">
    <text evidence="2">Belongs to the BORG/CEP family.</text>
</comment>
<dbReference type="GO" id="GO:0005856">
    <property type="term" value="C:cytoskeleton"/>
    <property type="evidence" value="ECO:0007669"/>
    <property type="project" value="TreeGrafter"/>
</dbReference>
<protein>
    <recommendedName>
        <fullName evidence="4">CRIB domain-containing protein</fullName>
    </recommendedName>
</protein>
<dbReference type="GO" id="GO:0008360">
    <property type="term" value="P:regulation of cell shape"/>
    <property type="evidence" value="ECO:0007669"/>
    <property type="project" value="TreeGrafter"/>
</dbReference>
<dbReference type="Pfam" id="PF00786">
    <property type="entry name" value="PBD"/>
    <property type="match status" value="1"/>
</dbReference>
<dbReference type="GO" id="GO:0007266">
    <property type="term" value="P:Rho protein signal transduction"/>
    <property type="evidence" value="ECO:0007669"/>
    <property type="project" value="TreeGrafter"/>
</dbReference>
<comment type="caution">
    <text evidence="5">The sequence shown here is derived from an EMBL/GenBank/DDBJ whole genome shotgun (WGS) entry which is preliminary data.</text>
</comment>
<dbReference type="CDD" id="cd00132">
    <property type="entry name" value="CRIB"/>
    <property type="match status" value="1"/>
</dbReference>
<dbReference type="PANTHER" id="PTHR15344">
    <property type="entry name" value="CDC42 EFFECTOR PROTEIN BORG"/>
    <property type="match status" value="1"/>
</dbReference>
<dbReference type="EMBL" id="JAULJE010000020">
    <property type="protein sequence ID" value="KAK1330880.1"/>
    <property type="molecule type" value="Genomic_DNA"/>
</dbReference>
<dbReference type="PROSITE" id="PS50108">
    <property type="entry name" value="CRIB"/>
    <property type="match status" value="1"/>
</dbReference>
<reference evidence="5" key="1">
    <citation type="submission" date="2023-06" db="EMBL/GenBank/DDBJ databases">
        <title>Reference genome for the Northern bat (Eptesicus nilssonii), a most northern bat species.</title>
        <authorList>
            <person name="Laine V.N."/>
            <person name="Pulliainen A.T."/>
            <person name="Lilley T.M."/>
        </authorList>
    </citation>
    <scope>NUCLEOTIDE SEQUENCE</scope>
    <source>
        <strain evidence="5">BLF_Eptnil</strain>
        <tissue evidence="5">Kidney</tissue>
    </source>
</reference>
<feature type="region of interest" description="Disordered" evidence="3">
    <location>
        <begin position="126"/>
        <end position="180"/>
    </location>
</feature>
<feature type="region of interest" description="Disordered" evidence="3">
    <location>
        <begin position="230"/>
        <end position="406"/>
    </location>
</feature>
<feature type="compositionally biased region" description="Low complexity" evidence="3">
    <location>
        <begin position="333"/>
        <end position="344"/>
    </location>
</feature>
<dbReference type="Pfam" id="PF14957">
    <property type="entry name" value="BORG_CEP"/>
    <property type="match status" value="1"/>
</dbReference>
<name>A0AA40HGM7_CNENI</name>
<evidence type="ECO:0000256" key="3">
    <source>
        <dbReference type="SAM" id="MobiDB-lite"/>
    </source>
</evidence>
<evidence type="ECO:0000256" key="2">
    <source>
        <dbReference type="ARBA" id="ARBA00010770"/>
    </source>
</evidence>
<dbReference type="GO" id="GO:0031274">
    <property type="term" value="P:positive regulation of pseudopodium assembly"/>
    <property type="evidence" value="ECO:0007669"/>
    <property type="project" value="TreeGrafter"/>
</dbReference>
<dbReference type="PANTHER" id="PTHR15344:SF14">
    <property type="entry name" value="CDC42 EFFECTOR PROTEIN 4"/>
    <property type="match status" value="1"/>
</dbReference>
<feature type="compositionally biased region" description="Basic and acidic residues" evidence="3">
    <location>
        <begin position="155"/>
        <end position="164"/>
    </location>
</feature>
<dbReference type="SMART" id="SM00285">
    <property type="entry name" value="PBD"/>
    <property type="match status" value="1"/>
</dbReference>
<feature type="compositionally biased region" description="Low complexity" evidence="3">
    <location>
        <begin position="134"/>
        <end position="146"/>
    </location>
</feature>
<dbReference type="AlphaFoldDB" id="A0AA40HGM7"/>
<comment type="subcellular location">
    <subcellularLocation>
        <location evidence="1">Endomembrane system</location>
        <topology evidence="1">Peripheral membrane protein</topology>
    </subcellularLocation>
</comment>
<dbReference type="GO" id="GO:0031267">
    <property type="term" value="F:small GTPase binding"/>
    <property type="evidence" value="ECO:0007669"/>
    <property type="project" value="TreeGrafter"/>
</dbReference>
<feature type="compositionally biased region" description="Basic residues" evidence="3">
    <location>
        <begin position="78"/>
        <end position="87"/>
    </location>
</feature>
<evidence type="ECO:0000259" key="4">
    <source>
        <dbReference type="PROSITE" id="PS50108"/>
    </source>
</evidence>
<evidence type="ECO:0000313" key="6">
    <source>
        <dbReference type="Proteomes" id="UP001177744"/>
    </source>
</evidence>
<feature type="domain" description="CRIB" evidence="4">
    <location>
        <begin position="27"/>
        <end position="41"/>
    </location>
</feature>
<dbReference type="GO" id="GO:0030838">
    <property type="term" value="P:positive regulation of actin filament polymerization"/>
    <property type="evidence" value="ECO:0007669"/>
    <property type="project" value="TreeGrafter"/>
</dbReference>
<feature type="compositionally biased region" description="Gly residues" evidence="3">
    <location>
        <begin position="392"/>
        <end position="406"/>
    </location>
</feature>
<feature type="compositionally biased region" description="Low complexity" evidence="3">
    <location>
        <begin position="361"/>
        <end position="370"/>
    </location>
</feature>
<gene>
    <name evidence="5" type="ORF">QTO34_008822</name>
</gene>
<evidence type="ECO:0000256" key="1">
    <source>
        <dbReference type="ARBA" id="ARBA00004184"/>
    </source>
</evidence>
<dbReference type="InterPro" id="IPR000095">
    <property type="entry name" value="CRIB_dom"/>
</dbReference>
<accession>A0AA40HGM7</accession>
<evidence type="ECO:0000313" key="5">
    <source>
        <dbReference type="EMBL" id="KAK1330880.1"/>
    </source>
</evidence>
<feature type="region of interest" description="Disordered" evidence="3">
    <location>
        <begin position="472"/>
        <end position="493"/>
    </location>
</feature>
<dbReference type="GO" id="GO:0005886">
    <property type="term" value="C:plasma membrane"/>
    <property type="evidence" value="ECO:0007669"/>
    <property type="project" value="TreeGrafter"/>
</dbReference>
<dbReference type="GO" id="GO:0005737">
    <property type="term" value="C:cytoplasm"/>
    <property type="evidence" value="ECO:0007669"/>
    <property type="project" value="UniProtKB-ARBA"/>
</dbReference>
<proteinExistence type="inferred from homology"/>
<dbReference type="Proteomes" id="UP001177744">
    <property type="component" value="Unassembled WGS sequence"/>
</dbReference>
<feature type="compositionally biased region" description="Low complexity" evidence="3">
    <location>
        <begin position="285"/>
        <end position="314"/>
    </location>
</feature>